<protein>
    <recommendedName>
        <fullName evidence="5">STAS/SEC14 domain-containing protein</fullName>
    </recommendedName>
</protein>
<accession>A0A5J5IBV7</accession>
<dbReference type="EMBL" id="VYQA01000002">
    <property type="protein sequence ID" value="KAA9033140.1"/>
    <property type="molecule type" value="Genomic_DNA"/>
</dbReference>
<evidence type="ECO:0000313" key="3">
    <source>
        <dbReference type="Proteomes" id="UP000325933"/>
    </source>
</evidence>
<evidence type="ECO:0000313" key="4">
    <source>
        <dbReference type="Proteomes" id="UP000326364"/>
    </source>
</evidence>
<reference evidence="3 4" key="1">
    <citation type="submission" date="2019-09" db="EMBL/GenBank/DDBJ databases">
        <authorList>
            <person name="Feng G."/>
        </authorList>
    </citation>
    <scope>NUCLEOTIDE SEQUENCE [LARGE SCALE GENOMIC DNA]</scope>
    <source>
        <strain evidence="2 3">KACC 19283</strain>
        <strain evidence="1 4">KACC 19284</strain>
    </source>
</reference>
<gene>
    <name evidence="2" type="ORF">F4U95_03900</name>
    <name evidence="1" type="ORF">F4U96_03900</name>
</gene>
<evidence type="ECO:0000313" key="2">
    <source>
        <dbReference type="EMBL" id="KAA9033140.1"/>
    </source>
</evidence>
<dbReference type="Proteomes" id="UP000326364">
    <property type="component" value="Unassembled WGS sequence"/>
</dbReference>
<dbReference type="AlphaFoldDB" id="A0A5J5IBV7"/>
<comment type="caution">
    <text evidence="2">The sequence shown here is derived from an EMBL/GenBank/DDBJ whole genome shotgun (WGS) entry which is preliminary data.</text>
</comment>
<dbReference type="RefSeq" id="WP_120249545.1">
    <property type="nucleotide sequence ID" value="NZ_JBNNIY010000011.1"/>
</dbReference>
<proteinExistence type="predicted"/>
<dbReference type="Proteomes" id="UP000325933">
    <property type="component" value="Unassembled WGS sequence"/>
</dbReference>
<dbReference type="EMBL" id="VYQB01000002">
    <property type="protein sequence ID" value="KAA9020813.1"/>
    <property type="molecule type" value="Genomic_DNA"/>
</dbReference>
<name>A0A5J5IBV7_9SPHN</name>
<organism evidence="2 3">
    <name type="scientific">Sphingobium limneticum</name>
    <dbReference type="NCBI Taxonomy" id="1007511"/>
    <lineage>
        <taxon>Bacteria</taxon>
        <taxon>Pseudomonadati</taxon>
        <taxon>Pseudomonadota</taxon>
        <taxon>Alphaproteobacteria</taxon>
        <taxon>Sphingomonadales</taxon>
        <taxon>Sphingomonadaceae</taxon>
        <taxon>Sphingobium</taxon>
    </lineage>
</organism>
<sequence length="129" mass="14505">MISITSDPSRSLVIAQMTGFLEPADVRRFSDEKEAAVIAMGLGSDEYYLLVNTEGCVIQSQEVVATFMRVMLESPFRSRRLAVVRHDNLTRMQTRRILSVRDEADIFASVAEAEEWLFAAPVQRRAAHG</sequence>
<keyword evidence="4" id="KW-1185">Reference proteome</keyword>
<evidence type="ECO:0000313" key="1">
    <source>
        <dbReference type="EMBL" id="KAA9020813.1"/>
    </source>
</evidence>
<evidence type="ECO:0008006" key="5">
    <source>
        <dbReference type="Google" id="ProtNLM"/>
    </source>
</evidence>